<feature type="transmembrane region" description="Helical" evidence="7">
    <location>
        <begin position="399"/>
        <end position="420"/>
    </location>
</feature>
<organism evidence="8 9">
    <name type="scientific">Halocaridina rubra</name>
    <name type="common">Hawaiian red shrimp</name>
    <dbReference type="NCBI Taxonomy" id="373956"/>
    <lineage>
        <taxon>Eukaryota</taxon>
        <taxon>Metazoa</taxon>
        <taxon>Ecdysozoa</taxon>
        <taxon>Arthropoda</taxon>
        <taxon>Crustacea</taxon>
        <taxon>Multicrustacea</taxon>
        <taxon>Malacostraca</taxon>
        <taxon>Eumalacostraca</taxon>
        <taxon>Eucarida</taxon>
        <taxon>Decapoda</taxon>
        <taxon>Pleocyemata</taxon>
        <taxon>Caridea</taxon>
        <taxon>Atyoidea</taxon>
        <taxon>Atyidae</taxon>
        <taxon>Halocaridina</taxon>
    </lineage>
</organism>
<keyword evidence="3" id="KW-1003">Cell membrane</keyword>
<dbReference type="GO" id="GO:1902742">
    <property type="term" value="P:apoptotic process involved in development"/>
    <property type="evidence" value="ECO:0007669"/>
    <property type="project" value="TreeGrafter"/>
</dbReference>
<feature type="transmembrane region" description="Helical" evidence="7">
    <location>
        <begin position="426"/>
        <end position="450"/>
    </location>
</feature>
<evidence type="ECO:0000256" key="7">
    <source>
        <dbReference type="RuleBase" id="RU910716"/>
    </source>
</evidence>
<feature type="transmembrane region" description="Helical" evidence="7">
    <location>
        <begin position="201"/>
        <end position="221"/>
    </location>
</feature>
<dbReference type="PANTHER" id="PTHR16024:SF10">
    <property type="entry name" value="XK-RELATED PROTEIN"/>
    <property type="match status" value="1"/>
</dbReference>
<dbReference type="Pfam" id="PF09815">
    <property type="entry name" value="XK-related"/>
    <property type="match status" value="1"/>
</dbReference>
<dbReference type="GO" id="GO:0043652">
    <property type="term" value="P:engulfment of apoptotic cell"/>
    <property type="evidence" value="ECO:0007669"/>
    <property type="project" value="TreeGrafter"/>
</dbReference>
<evidence type="ECO:0000256" key="6">
    <source>
        <dbReference type="ARBA" id="ARBA00023136"/>
    </source>
</evidence>
<reference evidence="8 9" key="1">
    <citation type="submission" date="2023-11" db="EMBL/GenBank/DDBJ databases">
        <title>Halocaridina rubra genome assembly.</title>
        <authorList>
            <person name="Smith C."/>
        </authorList>
    </citation>
    <scope>NUCLEOTIDE SEQUENCE [LARGE SCALE GENOMIC DNA]</scope>
    <source>
        <strain evidence="8">EP-1</strain>
        <tissue evidence="8">Whole</tissue>
    </source>
</reference>
<feature type="transmembrane region" description="Helical" evidence="7">
    <location>
        <begin position="359"/>
        <end position="378"/>
    </location>
</feature>
<evidence type="ECO:0000256" key="2">
    <source>
        <dbReference type="ARBA" id="ARBA00008789"/>
    </source>
</evidence>
<proteinExistence type="inferred from homology"/>
<feature type="transmembrane region" description="Helical" evidence="7">
    <location>
        <begin position="471"/>
        <end position="490"/>
    </location>
</feature>
<evidence type="ECO:0000256" key="1">
    <source>
        <dbReference type="ARBA" id="ARBA00004651"/>
    </source>
</evidence>
<evidence type="ECO:0000313" key="9">
    <source>
        <dbReference type="Proteomes" id="UP001381693"/>
    </source>
</evidence>
<feature type="transmembrane region" description="Helical" evidence="7">
    <location>
        <begin position="164"/>
        <end position="189"/>
    </location>
</feature>
<evidence type="ECO:0000256" key="5">
    <source>
        <dbReference type="ARBA" id="ARBA00022989"/>
    </source>
</evidence>
<dbReference type="EMBL" id="JAXCGZ010023018">
    <property type="protein sequence ID" value="KAK7018781.1"/>
    <property type="molecule type" value="Genomic_DNA"/>
</dbReference>
<accession>A0AAN8ZSY8</accession>
<keyword evidence="5 7" id="KW-1133">Transmembrane helix</keyword>
<comment type="caution">
    <text evidence="8">The sequence shown here is derived from an EMBL/GenBank/DDBJ whole genome shotgun (WGS) entry which is preliminary data.</text>
</comment>
<evidence type="ECO:0000313" key="8">
    <source>
        <dbReference type="EMBL" id="KAK7018781.1"/>
    </source>
</evidence>
<name>A0AAN8ZSY8_HALRR</name>
<dbReference type="GO" id="GO:0005886">
    <property type="term" value="C:plasma membrane"/>
    <property type="evidence" value="ECO:0007669"/>
    <property type="project" value="UniProtKB-SubCell"/>
</dbReference>
<gene>
    <name evidence="8" type="ORF">SK128_022339</name>
</gene>
<keyword evidence="6 7" id="KW-0472">Membrane</keyword>
<comment type="similarity">
    <text evidence="2 7">Belongs to the XK family.</text>
</comment>
<dbReference type="InterPro" id="IPR018629">
    <property type="entry name" value="XK-rel"/>
</dbReference>
<comment type="subcellular location">
    <subcellularLocation>
        <location evidence="1">Cell membrane</location>
        <topology evidence="1">Multi-pass membrane protein</topology>
    </subcellularLocation>
    <subcellularLocation>
        <location evidence="7">Membrane</location>
        <topology evidence="7">Multi-pass membrane protein</topology>
    </subcellularLocation>
</comment>
<sequence length="575" mass="64038">MPSGTIRPDSMGSGDGSYINSATLMYPSLDGLTDIPLDDQAKPFTISDSVSSQNAMGDTIDGTPNAMRRAYGARPRIEDVRQNIYQATNQAGRALATGTNVAGRAIYNGTNVAGRAIYNGTNVASRALATGMNVASREIANGAKQGLKNFTQPMQMSKFGWFDILTALLSIGMFYFDIVSDLLVAYYMYNDEATQEWFLPTLLLILIPLVMVNGFSLYWYWFDERVCVHEGVCNRSPRINPALWTLRIIGHILLQAPILRYIDLLHYGRKSMKRKPIETCQNSEHLECQQINGDGQGTSSPQHDDLKYYNLWIHAERDASNVDLLSALLQDAPQLILQLYIMARTIPDLFQDGQISDTLIFQMLSVCASLVAMAWSVGSFSKATRLAEPSLGNLSPAGLILLSLAHFCCIGPQVLCFALFSTAYLYIFMIIVSCHWLAMTLLVLFTLICCPSPVRVNATFTHDMRDGPCHRLDDIFFSAAFGLILLYTFVDVGGKGPKIQGVVFHTLRLAEEACMIAFWYLSTAGTMWYHWLPLVIVGLFFLLSLVFTSLYFFCAYPDTLNLRRSRAVADQKEVT</sequence>
<feature type="transmembrane region" description="Helical" evidence="7">
    <location>
        <begin position="528"/>
        <end position="556"/>
    </location>
</feature>
<dbReference type="Proteomes" id="UP001381693">
    <property type="component" value="Unassembled WGS sequence"/>
</dbReference>
<keyword evidence="9" id="KW-1185">Reference proteome</keyword>
<protein>
    <recommendedName>
        <fullName evidence="7">XK-related protein</fullName>
    </recommendedName>
</protein>
<dbReference type="GO" id="GO:0070782">
    <property type="term" value="P:phosphatidylserine exposure on apoptotic cell surface"/>
    <property type="evidence" value="ECO:0007669"/>
    <property type="project" value="TreeGrafter"/>
</dbReference>
<evidence type="ECO:0000256" key="3">
    <source>
        <dbReference type="ARBA" id="ARBA00022475"/>
    </source>
</evidence>
<dbReference type="InterPro" id="IPR050895">
    <property type="entry name" value="XK-related_scramblase"/>
</dbReference>
<keyword evidence="4 7" id="KW-0812">Transmembrane</keyword>
<evidence type="ECO:0000256" key="4">
    <source>
        <dbReference type="ARBA" id="ARBA00022692"/>
    </source>
</evidence>
<feature type="transmembrane region" description="Helical" evidence="7">
    <location>
        <begin position="242"/>
        <end position="262"/>
    </location>
</feature>
<dbReference type="PANTHER" id="PTHR16024">
    <property type="entry name" value="XK-RELATED PROTEIN"/>
    <property type="match status" value="1"/>
</dbReference>
<dbReference type="AlphaFoldDB" id="A0AAN8ZSY8"/>